<dbReference type="InterPro" id="IPR034733">
    <property type="entry name" value="AcCoA_carboxyl_beta"/>
</dbReference>
<dbReference type="Proteomes" id="UP000654075">
    <property type="component" value="Unassembled WGS sequence"/>
</dbReference>
<comment type="pathway">
    <text evidence="2">Amino-acid degradation; L-leucine degradation; (S)-3-hydroxy-3-methylglutaryl-CoA from 3-isovaleryl-CoA: step 2/3.</text>
</comment>
<evidence type="ECO:0000256" key="2">
    <source>
        <dbReference type="ARBA" id="ARBA00025711"/>
    </source>
</evidence>
<dbReference type="OrthoDB" id="439921at2759"/>
<dbReference type="InterPro" id="IPR045190">
    <property type="entry name" value="MCCB/AccD1-like"/>
</dbReference>
<dbReference type="GO" id="GO:0006552">
    <property type="term" value="P:L-leucine catabolic process"/>
    <property type="evidence" value="ECO:0007669"/>
    <property type="project" value="UniProtKB-UniPathway"/>
</dbReference>
<evidence type="ECO:0000256" key="4">
    <source>
        <dbReference type="ARBA" id="ARBA00031237"/>
    </source>
</evidence>
<dbReference type="PROSITE" id="PS50989">
    <property type="entry name" value="COA_CT_CTER"/>
    <property type="match status" value="1"/>
</dbReference>
<dbReference type="Gene3D" id="3.90.226.10">
    <property type="entry name" value="2-enoyl-CoA Hydratase, Chain A, domain 1"/>
    <property type="match status" value="2"/>
</dbReference>
<organism evidence="9 10">
    <name type="scientific">Polarella glacialis</name>
    <name type="common">Dinoflagellate</name>
    <dbReference type="NCBI Taxonomy" id="89957"/>
    <lineage>
        <taxon>Eukaryota</taxon>
        <taxon>Sar</taxon>
        <taxon>Alveolata</taxon>
        <taxon>Dinophyceae</taxon>
        <taxon>Suessiales</taxon>
        <taxon>Suessiaceae</taxon>
        <taxon>Polarella</taxon>
    </lineage>
</organism>
<feature type="non-terminal residue" evidence="9">
    <location>
        <position position="229"/>
    </location>
</feature>
<evidence type="ECO:0000256" key="3">
    <source>
        <dbReference type="ARBA" id="ARBA00026116"/>
    </source>
</evidence>
<dbReference type="InterPro" id="IPR029045">
    <property type="entry name" value="ClpP/crotonase-like_dom_sf"/>
</dbReference>
<evidence type="ECO:0000256" key="5">
    <source>
        <dbReference type="ARBA" id="ARBA00031404"/>
    </source>
</evidence>
<name>A0A813EPS8_POLGL</name>
<evidence type="ECO:0000313" key="9">
    <source>
        <dbReference type="EMBL" id="CAE8600453.1"/>
    </source>
</evidence>
<dbReference type="PROSITE" id="PS50980">
    <property type="entry name" value="COA_CT_NTER"/>
    <property type="match status" value="1"/>
</dbReference>
<feature type="domain" description="CoA carboxyltransferase C-terminal" evidence="8">
    <location>
        <begin position="86"/>
        <end position="229"/>
    </location>
</feature>
<comment type="caution">
    <text evidence="9">The sequence shown here is derived from an EMBL/GenBank/DDBJ whole genome shotgun (WGS) entry which is preliminary data.</text>
</comment>
<gene>
    <name evidence="9" type="ORF">PGLA1383_LOCUS18781</name>
</gene>
<dbReference type="AlphaFoldDB" id="A0A813EPS8"/>
<protein>
    <recommendedName>
        <fullName evidence="3">methylcrotonoyl-CoA carboxylase</fullName>
        <ecNumber evidence="3">6.4.1.4</ecNumber>
    </recommendedName>
    <alternativeName>
        <fullName evidence="5">3-methylcrotonyl-CoA carboxylase 2</fullName>
    </alternativeName>
    <alternativeName>
        <fullName evidence="4">3-methylcrotonyl-CoA:carbon dioxide ligase subunit beta</fullName>
    </alternativeName>
</protein>
<dbReference type="GO" id="GO:0004485">
    <property type="term" value="F:methylcrotonoyl-CoA carboxylase activity"/>
    <property type="evidence" value="ECO:0007669"/>
    <property type="project" value="UniProtKB-EC"/>
</dbReference>
<dbReference type="SUPFAM" id="SSF52096">
    <property type="entry name" value="ClpP/crotonase"/>
    <property type="match status" value="1"/>
</dbReference>
<keyword evidence="10" id="KW-1185">Reference proteome</keyword>
<dbReference type="Pfam" id="PF01039">
    <property type="entry name" value="Carboxyl_trans"/>
    <property type="match status" value="1"/>
</dbReference>
<comment type="catalytic activity">
    <reaction evidence="6">
        <text>3-methylbut-2-enoyl-CoA + hydrogencarbonate + ATP = 3-methyl-(2E)-glutaconyl-CoA + ADP + phosphate + H(+)</text>
        <dbReference type="Rhea" id="RHEA:13589"/>
        <dbReference type="ChEBI" id="CHEBI:15378"/>
        <dbReference type="ChEBI" id="CHEBI:17544"/>
        <dbReference type="ChEBI" id="CHEBI:30616"/>
        <dbReference type="ChEBI" id="CHEBI:43474"/>
        <dbReference type="ChEBI" id="CHEBI:57344"/>
        <dbReference type="ChEBI" id="CHEBI:57346"/>
        <dbReference type="ChEBI" id="CHEBI:456216"/>
        <dbReference type="EC" id="6.4.1.4"/>
    </reaction>
</comment>
<dbReference type="GO" id="GO:1905202">
    <property type="term" value="C:methylcrotonoyl-CoA carboxylase complex"/>
    <property type="evidence" value="ECO:0007669"/>
    <property type="project" value="TreeGrafter"/>
</dbReference>
<evidence type="ECO:0000259" key="7">
    <source>
        <dbReference type="PROSITE" id="PS50980"/>
    </source>
</evidence>
<accession>A0A813EPS8</accession>
<dbReference type="EC" id="6.4.1.4" evidence="3"/>
<sequence>MSDETIIVKDNGTVYLGGPPLVKAATGEDADEQSLGGAVMHTTKSGVCDLLAPDEDTAMLMCRQVVENLSSRHVRTVLANRVPSEPPLYDRESILGIIPESTNLPYDIREVIARIVDGSRFHEFKPKYGLTIVCGFAHIEGFPVAIIGNNGMIFSEAAIKATHFVQMCAKRGTPLIFLHNVTGFIIGTSFEQGGITKDGAKMVNAISNVPVPKFSIVCGGSYGAGNYAM</sequence>
<dbReference type="InterPro" id="IPR011763">
    <property type="entry name" value="COA_CT_C"/>
</dbReference>
<dbReference type="OMA" id="QDRVFPD"/>
<evidence type="ECO:0000256" key="1">
    <source>
        <dbReference type="ARBA" id="ARBA00006102"/>
    </source>
</evidence>
<dbReference type="InterPro" id="IPR011762">
    <property type="entry name" value="COA_CT_N"/>
</dbReference>
<dbReference type="EMBL" id="CAJNNV010012166">
    <property type="protein sequence ID" value="CAE8600453.1"/>
    <property type="molecule type" value="Genomic_DNA"/>
</dbReference>
<dbReference type="PANTHER" id="PTHR22855:SF13">
    <property type="entry name" value="METHYLCROTONOYL-COA CARBOXYLASE BETA CHAIN, MITOCHONDRIAL"/>
    <property type="match status" value="1"/>
</dbReference>
<reference evidence="9" key="1">
    <citation type="submission" date="2021-02" db="EMBL/GenBank/DDBJ databases">
        <authorList>
            <person name="Dougan E. K."/>
            <person name="Rhodes N."/>
            <person name="Thang M."/>
            <person name="Chan C."/>
        </authorList>
    </citation>
    <scope>NUCLEOTIDE SEQUENCE</scope>
</reference>
<evidence type="ECO:0000313" key="10">
    <source>
        <dbReference type="Proteomes" id="UP000654075"/>
    </source>
</evidence>
<dbReference type="PANTHER" id="PTHR22855">
    <property type="entry name" value="ACETYL, PROPIONYL, PYRUVATE, AND GLUTACONYL CARBOXYLASE-RELATED"/>
    <property type="match status" value="1"/>
</dbReference>
<proteinExistence type="inferred from homology"/>
<comment type="similarity">
    <text evidence="1">Belongs to the AccD/PCCB family.</text>
</comment>
<feature type="domain" description="CoA carboxyltransferase N-terminal" evidence="7">
    <location>
        <begin position="1"/>
        <end position="81"/>
    </location>
</feature>
<evidence type="ECO:0000256" key="6">
    <source>
        <dbReference type="ARBA" id="ARBA00052347"/>
    </source>
</evidence>
<dbReference type="UniPathway" id="UPA00363">
    <property type="reaction ID" value="UER00861"/>
</dbReference>
<evidence type="ECO:0000259" key="8">
    <source>
        <dbReference type="PROSITE" id="PS50989"/>
    </source>
</evidence>